<evidence type="ECO:0000256" key="1">
    <source>
        <dbReference type="SAM" id="MobiDB-lite"/>
    </source>
</evidence>
<dbReference type="SUPFAM" id="SSF53300">
    <property type="entry name" value="vWA-like"/>
    <property type="match status" value="1"/>
</dbReference>
<sequence length="1001" mass="113328">MTDPSDERDRAIEEFKRKVREFTVEGACGRSYIRVEELKNWMRSRVQGPSTGKNITQVDRLLRAAYRDGEGPFFPITAKQVERGHLVVFSILLELNKGKHIDQFKSAGIDDRLPVSLEDLKSRLKGIDKVPGSNSSEQLAVAFERLQWRYCPLPLEMDMSPDCAEHRIIPICKKGLIKAGGTAKVWQILVQKEFVDNDLQKAVCNDPHANVRDKDFGPCYQFALKTFEQGREADFTAEKAAFYGLRHHDGMIRYLGHFTHLESRRTVRPTGTTYPQGEGQTTPVKTYNILLEYGELDLEETFAQRQPPVFPDEIESFWKALFEVADAVDKIHNLKVDDDEYHGWHADIKPANILNVLGRYKLADPGFARFQKKKHPSSATSPRIYPEGGTITYGAPERHWHRRDHPVAVSQMIDTWSLGCVFSMAATWVVLGYQGIGQFHKVRKDAVEKITDERAKAKTALPIPPLRSIDTFHDGREVLADVRNWHTLLRSSVRQTDTITSRVLHLVDQSMLVGDEEKRATAGDIYKSLKAILSSNNPVPMPRVTKSIMDKLVDMDKNLPSTTFRSTPGTLVLPDDCTARKKALLDTQSLLMKTSHRSEVVGGQSNYPLSPRLTESIAHETIFEEPAEDDQRDNTSGAVSFSQHGGQPVRQRGRPDKVNVIQAYEATKGRGIMKGLKGVAKDDLLSHYFKKKNRDIRFLVDNADSMDAYWDEATFLLEVLFLKLAGQDDDGVDLSFTQSDLVVSNKKSDSMFDTSSFRKAMEKARPKNQDGKLQTDMGSALQKIFSQYLDDAAANKTKRRRVKNLTLIVLTDGIWEAMRDKDQVERNIVAFVKELEMKEMGKLEERPVSIEFIQLGDNPTATERLKHLDNGIVGIGFVSPFRLGLGTRLTRSNRDMIDHEVFAVHGDIHKMLLGSFVEAYDLLDPVDNEDTSSPMSRRVSPTFEQPRVRHSSGSSSYQTPPQESFDTYPRPMDRRDSDAIAKPPRGKNTDRSSWLDKSLFR</sequence>
<feature type="compositionally biased region" description="Polar residues" evidence="1">
    <location>
        <begin position="634"/>
        <end position="645"/>
    </location>
</feature>
<dbReference type="Gene3D" id="1.10.510.10">
    <property type="entry name" value="Transferase(Phosphotransferase) domain 1"/>
    <property type="match status" value="1"/>
</dbReference>
<feature type="domain" description="Protein kinase" evidence="2">
    <location>
        <begin position="171"/>
        <end position="533"/>
    </location>
</feature>
<dbReference type="InterPro" id="IPR002035">
    <property type="entry name" value="VWF_A"/>
</dbReference>
<dbReference type="Pfam" id="PF00069">
    <property type="entry name" value="Pkinase"/>
    <property type="match status" value="1"/>
</dbReference>
<name>A0ABQ9NKL7_9PEZI</name>
<evidence type="ECO:0000259" key="2">
    <source>
        <dbReference type="PROSITE" id="PS50011"/>
    </source>
</evidence>
<dbReference type="EMBL" id="JAPDRL010000067">
    <property type="protein sequence ID" value="KAJ9660233.1"/>
    <property type="molecule type" value="Genomic_DNA"/>
</dbReference>
<reference evidence="4" key="1">
    <citation type="submission" date="2022-10" db="EMBL/GenBank/DDBJ databases">
        <title>Culturing micro-colonial fungi from biological soil crusts in the Mojave desert and describing Neophaeococcomyces mojavensis, and introducing the new genera and species Taxawa tesnikishii.</title>
        <authorList>
            <person name="Kurbessoian T."/>
            <person name="Stajich J.E."/>
        </authorList>
    </citation>
    <scope>NUCLEOTIDE SEQUENCE</scope>
    <source>
        <strain evidence="4">TK_1</strain>
    </source>
</reference>
<evidence type="ECO:0000313" key="5">
    <source>
        <dbReference type="Proteomes" id="UP001172684"/>
    </source>
</evidence>
<accession>A0ABQ9NKL7</accession>
<dbReference type="PROSITE" id="PS50234">
    <property type="entry name" value="VWFA"/>
    <property type="match status" value="1"/>
</dbReference>
<evidence type="ECO:0008006" key="6">
    <source>
        <dbReference type="Google" id="ProtNLM"/>
    </source>
</evidence>
<evidence type="ECO:0000259" key="3">
    <source>
        <dbReference type="PROSITE" id="PS50234"/>
    </source>
</evidence>
<feature type="compositionally biased region" description="Polar residues" evidence="1">
    <location>
        <begin position="951"/>
        <end position="965"/>
    </location>
</feature>
<protein>
    <recommendedName>
        <fullName evidence="6">Protein kinase domain-containing protein</fullName>
    </recommendedName>
</protein>
<evidence type="ECO:0000313" key="4">
    <source>
        <dbReference type="EMBL" id="KAJ9660233.1"/>
    </source>
</evidence>
<dbReference type="SUPFAM" id="SSF56112">
    <property type="entry name" value="Protein kinase-like (PK-like)"/>
    <property type="match status" value="1"/>
</dbReference>
<proteinExistence type="predicted"/>
<feature type="compositionally biased region" description="Basic and acidic residues" evidence="1">
    <location>
        <begin position="987"/>
        <end position="1001"/>
    </location>
</feature>
<dbReference type="Gene3D" id="3.40.50.410">
    <property type="entry name" value="von Willebrand factor, type A domain"/>
    <property type="match status" value="1"/>
</dbReference>
<keyword evidence="5" id="KW-1185">Reference proteome</keyword>
<dbReference type="InterPro" id="IPR036465">
    <property type="entry name" value="vWFA_dom_sf"/>
</dbReference>
<feature type="domain" description="VWFA" evidence="3">
    <location>
        <begin position="695"/>
        <end position="868"/>
    </location>
</feature>
<feature type="region of interest" description="Disordered" evidence="1">
    <location>
        <begin position="928"/>
        <end position="1001"/>
    </location>
</feature>
<dbReference type="PANTHER" id="PTHR24359:SF1">
    <property type="entry name" value="INHIBITOR OF NUCLEAR FACTOR KAPPA-B KINASE EPSILON SUBUNIT HOMOLOG 1-RELATED"/>
    <property type="match status" value="1"/>
</dbReference>
<dbReference type="PROSITE" id="PS50011">
    <property type="entry name" value="PROTEIN_KINASE_DOM"/>
    <property type="match status" value="1"/>
</dbReference>
<dbReference type="PANTHER" id="PTHR24359">
    <property type="entry name" value="SERINE/THREONINE-PROTEIN KINASE SBK1"/>
    <property type="match status" value="1"/>
</dbReference>
<dbReference type="InterPro" id="IPR011009">
    <property type="entry name" value="Kinase-like_dom_sf"/>
</dbReference>
<organism evidence="4 5">
    <name type="scientific">Coniosporium apollinis</name>
    <dbReference type="NCBI Taxonomy" id="61459"/>
    <lineage>
        <taxon>Eukaryota</taxon>
        <taxon>Fungi</taxon>
        <taxon>Dikarya</taxon>
        <taxon>Ascomycota</taxon>
        <taxon>Pezizomycotina</taxon>
        <taxon>Dothideomycetes</taxon>
        <taxon>Dothideomycetes incertae sedis</taxon>
        <taxon>Coniosporium</taxon>
    </lineage>
</organism>
<comment type="caution">
    <text evidence="4">The sequence shown here is derived from an EMBL/GenBank/DDBJ whole genome shotgun (WGS) entry which is preliminary data.</text>
</comment>
<dbReference type="SMART" id="SM00220">
    <property type="entry name" value="S_TKc"/>
    <property type="match status" value="1"/>
</dbReference>
<feature type="region of interest" description="Disordered" evidence="1">
    <location>
        <begin position="624"/>
        <end position="654"/>
    </location>
</feature>
<gene>
    <name evidence="4" type="ORF">H2201_006979</name>
</gene>
<dbReference type="InterPro" id="IPR000719">
    <property type="entry name" value="Prot_kinase_dom"/>
</dbReference>
<dbReference type="Proteomes" id="UP001172684">
    <property type="component" value="Unassembled WGS sequence"/>
</dbReference>